<gene>
    <name evidence="1" type="ORF">C943_03062</name>
</gene>
<dbReference type="Proteomes" id="UP000010953">
    <property type="component" value="Unassembled WGS sequence"/>
</dbReference>
<name>M7XJY9_9BACT</name>
<dbReference type="InParanoid" id="M7XJY9"/>
<reference evidence="1" key="1">
    <citation type="submission" date="2013-01" db="EMBL/GenBank/DDBJ databases">
        <title>Genome assembly of Mariniradius saccharolyticus AK6.</title>
        <authorList>
            <person name="Vaidya B."/>
            <person name="Khatri I."/>
            <person name="Tanuku N.R.S."/>
            <person name="Subramanian S."/>
            <person name="Pinnaka A."/>
        </authorList>
    </citation>
    <scope>NUCLEOTIDE SEQUENCE [LARGE SCALE GENOMIC DNA]</scope>
    <source>
        <strain evidence="1">AK6</strain>
    </source>
</reference>
<keyword evidence="2" id="KW-1185">Reference proteome</keyword>
<evidence type="ECO:0000313" key="1">
    <source>
        <dbReference type="EMBL" id="EMS35169.1"/>
    </source>
</evidence>
<comment type="caution">
    <text evidence="1">The sequence shown here is derived from an EMBL/GenBank/DDBJ whole genome shotgun (WGS) entry which is preliminary data.</text>
</comment>
<organism evidence="1 2">
    <name type="scientific">Mariniradius saccharolyticus AK6</name>
    <dbReference type="NCBI Taxonomy" id="1239962"/>
    <lineage>
        <taxon>Bacteria</taxon>
        <taxon>Pseudomonadati</taxon>
        <taxon>Bacteroidota</taxon>
        <taxon>Cytophagia</taxon>
        <taxon>Cytophagales</taxon>
        <taxon>Cyclobacteriaceae</taxon>
        <taxon>Mariniradius</taxon>
    </lineage>
</organism>
<evidence type="ECO:0008006" key="3">
    <source>
        <dbReference type="Google" id="ProtNLM"/>
    </source>
</evidence>
<dbReference type="eggNOG" id="ENOG5032Z6Y">
    <property type="taxonomic scope" value="Bacteria"/>
</dbReference>
<proteinExistence type="predicted"/>
<sequence>MKIGKCKLCNQERELLNKSHVIPNSFFRAVMDENNSLIQTSNLELRSGIEKPKKIFTGEFDKGILCSECDNNVLGGLDKYGHKVFYAGFASKKSSPEIRNVHNPQGSVYTIIKNVDYRKFKLFLLSILWRASISSRPFFKEVSLGPYEEILRKMLFEQNPGKNNEFPILIYMPHDKELNLKSINGPPRKFEFQNQSAYLFTINGFFFIYVVSVEKLDPSILEFTVNTKNEFRIFHLPEGKSRDYILRFLNIK</sequence>
<accession>M7XJY9</accession>
<dbReference type="AlphaFoldDB" id="M7XJY9"/>
<dbReference type="EMBL" id="AMZY02000003">
    <property type="protein sequence ID" value="EMS35169.1"/>
    <property type="molecule type" value="Genomic_DNA"/>
</dbReference>
<dbReference type="STRING" id="1239962.C943_03062"/>
<evidence type="ECO:0000313" key="2">
    <source>
        <dbReference type="Proteomes" id="UP000010953"/>
    </source>
</evidence>
<protein>
    <recommendedName>
        <fullName evidence="3">HNH endonuclease 5 domain-containing protein</fullName>
    </recommendedName>
</protein>